<evidence type="ECO:0000313" key="1">
    <source>
        <dbReference type="EMBL" id="GAA4343327.1"/>
    </source>
</evidence>
<name>A0ABP8HRW1_9BACT</name>
<protein>
    <recommendedName>
        <fullName evidence="3">Lipoprotein</fullName>
    </recommendedName>
</protein>
<dbReference type="Proteomes" id="UP001501725">
    <property type="component" value="Unassembled WGS sequence"/>
</dbReference>
<organism evidence="1 2">
    <name type="scientific">Flaviaesturariibacter amylovorans</name>
    <dbReference type="NCBI Taxonomy" id="1084520"/>
    <lineage>
        <taxon>Bacteria</taxon>
        <taxon>Pseudomonadati</taxon>
        <taxon>Bacteroidota</taxon>
        <taxon>Chitinophagia</taxon>
        <taxon>Chitinophagales</taxon>
        <taxon>Chitinophagaceae</taxon>
        <taxon>Flaviaestuariibacter</taxon>
    </lineage>
</organism>
<keyword evidence="2" id="KW-1185">Reference proteome</keyword>
<dbReference type="EMBL" id="BAABGY010000016">
    <property type="protein sequence ID" value="GAA4343327.1"/>
    <property type="molecule type" value="Genomic_DNA"/>
</dbReference>
<sequence>MWLLLTACGQRYTLRDMQGREVDVTSYIRSGAYRPDSCEGRLDRLVRTGIPRRDAGFNARLVQAYRSFRHSGDPDLARLPEHTGNPGRLTEYWYTYVPDDAPVDVYRTVIDTGNGSPLLLYIRLDEQHRLYGGYSLNHWVQNACDRQ</sequence>
<evidence type="ECO:0000313" key="2">
    <source>
        <dbReference type="Proteomes" id="UP001501725"/>
    </source>
</evidence>
<accession>A0ABP8HRW1</accession>
<evidence type="ECO:0008006" key="3">
    <source>
        <dbReference type="Google" id="ProtNLM"/>
    </source>
</evidence>
<reference evidence="2" key="1">
    <citation type="journal article" date="2019" name="Int. J. Syst. Evol. Microbiol.">
        <title>The Global Catalogue of Microorganisms (GCM) 10K type strain sequencing project: providing services to taxonomists for standard genome sequencing and annotation.</title>
        <authorList>
            <consortium name="The Broad Institute Genomics Platform"/>
            <consortium name="The Broad Institute Genome Sequencing Center for Infectious Disease"/>
            <person name="Wu L."/>
            <person name="Ma J."/>
        </authorList>
    </citation>
    <scope>NUCLEOTIDE SEQUENCE [LARGE SCALE GENOMIC DNA]</scope>
    <source>
        <strain evidence="2">JCM 17919</strain>
    </source>
</reference>
<proteinExistence type="predicted"/>
<gene>
    <name evidence="1" type="ORF">GCM10023184_43600</name>
</gene>
<comment type="caution">
    <text evidence="1">The sequence shown here is derived from an EMBL/GenBank/DDBJ whole genome shotgun (WGS) entry which is preliminary data.</text>
</comment>